<dbReference type="GO" id="GO:0052621">
    <property type="term" value="F:diguanylate cyclase activity"/>
    <property type="evidence" value="ECO:0007669"/>
    <property type="project" value="UniProtKB-EC"/>
</dbReference>
<evidence type="ECO:0000313" key="8">
    <source>
        <dbReference type="EMBL" id="PZP24501.1"/>
    </source>
</evidence>
<evidence type="ECO:0000256" key="5">
    <source>
        <dbReference type="SAM" id="Coils"/>
    </source>
</evidence>
<evidence type="ECO:0000256" key="4">
    <source>
        <dbReference type="ARBA" id="ARBA00034247"/>
    </source>
</evidence>
<comment type="catalytic activity">
    <reaction evidence="4">
        <text>2 GTP = 3',3'-c-di-GMP + 2 diphosphate</text>
        <dbReference type="Rhea" id="RHEA:24898"/>
        <dbReference type="ChEBI" id="CHEBI:33019"/>
        <dbReference type="ChEBI" id="CHEBI:37565"/>
        <dbReference type="ChEBI" id="CHEBI:58805"/>
        <dbReference type="EC" id="2.7.7.65"/>
    </reaction>
</comment>
<accession>A0A2W5CYM5</accession>
<protein>
    <recommendedName>
        <fullName evidence="3">diguanylate cyclase</fullName>
        <ecNumber evidence="3">2.7.7.65</ecNumber>
    </recommendedName>
</protein>
<dbReference type="EC" id="2.7.7.65" evidence="3"/>
<evidence type="ECO:0000256" key="1">
    <source>
        <dbReference type="ARBA" id="ARBA00001946"/>
    </source>
</evidence>
<comment type="cofactor">
    <cofactor evidence="1">
        <name>Mg(2+)</name>
        <dbReference type="ChEBI" id="CHEBI:18420"/>
    </cofactor>
</comment>
<dbReference type="AlphaFoldDB" id="A0A2W5CYM5"/>
<dbReference type="Proteomes" id="UP000249198">
    <property type="component" value="Unassembled WGS sequence"/>
</dbReference>
<dbReference type="Pfam" id="PF00990">
    <property type="entry name" value="GGDEF"/>
    <property type="match status" value="1"/>
</dbReference>
<dbReference type="PANTHER" id="PTHR45138">
    <property type="entry name" value="REGULATORY COMPONENTS OF SENSORY TRANSDUCTION SYSTEM"/>
    <property type="match status" value="1"/>
</dbReference>
<proteinExistence type="predicted"/>
<dbReference type="InterPro" id="IPR043128">
    <property type="entry name" value="Rev_trsase/Diguanyl_cyclase"/>
</dbReference>
<dbReference type="GO" id="GO:0043709">
    <property type="term" value="P:cell adhesion involved in single-species biofilm formation"/>
    <property type="evidence" value="ECO:0007669"/>
    <property type="project" value="TreeGrafter"/>
</dbReference>
<dbReference type="SUPFAM" id="SSF55073">
    <property type="entry name" value="Nucleotide cyclase"/>
    <property type="match status" value="1"/>
</dbReference>
<organism evidence="8 9">
    <name type="scientific">Pseudomonas kuykendallii</name>
    <dbReference type="NCBI Taxonomy" id="1007099"/>
    <lineage>
        <taxon>Bacteria</taxon>
        <taxon>Pseudomonadati</taxon>
        <taxon>Pseudomonadota</taxon>
        <taxon>Gammaproteobacteria</taxon>
        <taxon>Pseudomonadales</taxon>
        <taxon>Pseudomonadaceae</taxon>
        <taxon>Pseudomonas</taxon>
    </lineage>
</organism>
<evidence type="ECO:0000259" key="7">
    <source>
        <dbReference type="PROSITE" id="PS50887"/>
    </source>
</evidence>
<dbReference type="Pfam" id="PF20975">
    <property type="entry name" value="DGCcoil"/>
    <property type="match status" value="1"/>
</dbReference>
<dbReference type="PROSITE" id="PS50887">
    <property type="entry name" value="GGDEF"/>
    <property type="match status" value="1"/>
</dbReference>
<sequence length="646" mass="71393">MSDDLQRWKDKYLESLEQQERLEKRWEVRLDLLRRGLVRSSLAAEGSDRGVDQCMQELREIVRRDDFDASLAALIPRLEKAVLDSERRRGERVGQLNGALASLVTQLQQLPLPRDVRKALKRFARGIEERAGQTRELPALMIELSDLQRQALTQLENDEKERPGLLQRLFGTRDPVDASDTDEGPAESPPRAPAEPAAEFAVAPQPISAGGAALADELTAPPAEESQPLVEPDAEAVAQALPAQPKVTAGVGLPRMHLDSLPMAAAILEPADPAYALPAQSEPAYIVIAARVEAILLGMLDELPLPESHHAQSAALAERIRGGLNWYELVPALEDLAVLMQAVVGSGQHEFEVYLRQLNERLASFQGSLVDAQEGYVDGLASARELDSDLRQQVTGLHSSVQEANDLSGLKQVIESRLEGLLHTMDEYQRQRDQREEQIAGRLQTLVERVASMAQEAKGFRENLEEQRQKALVDALTGLPNRAAWNERLEIEGARWQRYGGELLMAVLDIDHFKRINDEYGHLAGDKVLKIIAGELAKRVRVTDFIARFGGEEFVLLMPSTPMEGGLKLLDVLRTAIEACPFHFKGQPVTITLSGGLAAYNAGEVAEQVFERADQALYRAKRGGRNRIESERYDACNDSLSSLGTP</sequence>
<dbReference type="InterPro" id="IPR050469">
    <property type="entry name" value="Diguanylate_Cyclase"/>
</dbReference>
<name>A0A2W5CYM5_9PSED</name>
<reference evidence="8 9" key="1">
    <citation type="submission" date="2017-08" db="EMBL/GenBank/DDBJ databases">
        <title>Infants hospitalized years apart are colonized by the same room-sourced microbial strains.</title>
        <authorList>
            <person name="Brooks B."/>
            <person name="Olm M.R."/>
            <person name="Firek B.A."/>
            <person name="Baker R."/>
            <person name="Thomas B.C."/>
            <person name="Morowitz M.J."/>
            <person name="Banfield J.F."/>
        </authorList>
    </citation>
    <scope>NUCLEOTIDE SEQUENCE [LARGE SCALE GENOMIC DNA]</scope>
    <source>
        <strain evidence="8">S2_009_000_R2_77</strain>
    </source>
</reference>
<dbReference type="InterPro" id="IPR000160">
    <property type="entry name" value="GGDEF_dom"/>
</dbReference>
<dbReference type="SMART" id="SM00267">
    <property type="entry name" value="GGDEF"/>
    <property type="match status" value="1"/>
</dbReference>
<dbReference type="RefSeq" id="WP_273231049.1">
    <property type="nucleotide sequence ID" value="NZ_QFOH01000009.1"/>
</dbReference>
<keyword evidence="5" id="KW-0175">Coiled coil</keyword>
<dbReference type="EMBL" id="QFOH01000009">
    <property type="protein sequence ID" value="PZP24501.1"/>
    <property type="molecule type" value="Genomic_DNA"/>
</dbReference>
<dbReference type="CDD" id="cd01949">
    <property type="entry name" value="GGDEF"/>
    <property type="match status" value="1"/>
</dbReference>
<comment type="caution">
    <text evidence="8">The sequence shown here is derived from an EMBL/GenBank/DDBJ whole genome shotgun (WGS) entry which is preliminary data.</text>
</comment>
<evidence type="ECO:0000313" key="9">
    <source>
        <dbReference type="Proteomes" id="UP000249198"/>
    </source>
</evidence>
<feature type="region of interest" description="Disordered" evidence="6">
    <location>
        <begin position="155"/>
        <end position="196"/>
    </location>
</feature>
<feature type="domain" description="GGDEF" evidence="7">
    <location>
        <begin position="501"/>
        <end position="633"/>
    </location>
</feature>
<dbReference type="PANTHER" id="PTHR45138:SF9">
    <property type="entry name" value="DIGUANYLATE CYCLASE DGCM-RELATED"/>
    <property type="match status" value="1"/>
</dbReference>
<feature type="coiled-coil region" evidence="5">
    <location>
        <begin position="411"/>
        <end position="470"/>
    </location>
</feature>
<dbReference type="InterPro" id="IPR029787">
    <property type="entry name" value="Nucleotide_cyclase"/>
</dbReference>
<dbReference type="NCBIfam" id="TIGR00254">
    <property type="entry name" value="GGDEF"/>
    <property type="match status" value="1"/>
</dbReference>
<gene>
    <name evidence="8" type="ORF">DI599_08690</name>
</gene>
<dbReference type="GO" id="GO:1902201">
    <property type="term" value="P:negative regulation of bacterial-type flagellum-dependent cell motility"/>
    <property type="evidence" value="ECO:0007669"/>
    <property type="project" value="TreeGrafter"/>
</dbReference>
<dbReference type="GO" id="GO:0005886">
    <property type="term" value="C:plasma membrane"/>
    <property type="evidence" value="ECO:0007669"/>
    <property type="project" value="UniProtKB-SubCell"/>
</dbReference>
<comment type="subcellular location">
    <subcellularLocation>
        <location evidence="2">Cell inner membrane</location>
    </subcellularLocation>
</comment>
<evidence type="ECO:0000256" key="6">
    <source>
        <dbReference type="SAM" id="MobiDB-lite"/>
    </source>
</evidence>
<evidence type="ECO:0000256" key="3">
    <source>
        <dbReference type="ARBA" id="ARBA00012528"/>
    </source>
</evidence>
<dbReference type="Gene3D" id="3.30.70.270">
    <property type="match status" value="1"/>
</dbReference>
<dbReference type="FunFam" id="3.30.70.270:FF:000001">
    <property type="entry name" value="Diguanylate cyclase domain protein"/>
    <property type="match status" value="1"/>
</dbReference>
<evidence type="ECO:0000256" key="2">
    <source>
        <dbReference type="ARBA" id="ARBA00004533"/>
    </source>
</evidence>
<dbReference type="InterPro" id="IPR048516">
    <property type="entry name" value="DGCcoil"/>
</dbReference>